<dbReference type="AlphaFoldDB" id="A0A5C6DZV3"/>
<dbReference type="NCBIfam" id="TIGR02937">
    <property type="entry name" value="sigma70-ECF"/>
    <property type="match status" value="1"/>
</dbReference>
<feature type="domain" description="RNA polymerase sigma-70 region 2" evidence="7">
    <location>
        <begin position="23"/>
        <end position="89"/>
    </location>
</feature>
<evidence type="ECO:0000256" key="2">
    <source>
        <dbReference type="ARBA" id="ARBA00023015"/>
    </source>
</evidence>
<evidence type="ECO:0000256" key="4">
    <source>
        <dbReference type="ARBA" id="ARBA00023125"/>
    </source>
</evidence>
<dbReference type="Gene3D" id="1.10.1740.10">
    <property type="match status" value="1"/>
</dbReference>
<dbReference type="InterPro" id="IPR007627">
    <property type="entry name" value="RNA_pol_sigma70_r2"/>
</dbReference>
<dbReference type="Pfam" id="PF08281">
    <property type="entry name" value="Sigma70_r4_2"/>
    <property type="match status" value="1"/>
</dbReference>
<evidence type="ECO:0000259" key="8">
    <source>
        <dbReference type="Pfam" id="PF08281"/>
    </source>
</evidence>
<keyword evidence="10" id="KW-1185">Reference proteome</keyword>
<dbReference type="InterPro" id="IPR036388">
    <property type="entry name" value="WH-like_DNA-bd_sf"/>
</dbReference>
<evidence type="ECO:0000259" key="7">
    <source>
        <dbReference type="Pfam" id="PF04542"/>
    </source>
</evidence>
<keyword evidence="2" id="KW-0805">Transcription regulation</keyword>
<proteinExistence type="inferred from homology"/>
<comment type="caution">
    <text evidence="9">The sequence shown here is derived from an EMBL/GenBank/DDBJ whole genome shotgun (WGS) entry which is preliminary data.</text>
</comment>
<accession>A0A5C6DZV3</accession>
<dbReference type="Proteomes" id="UP000319143">
    <property type="component" value="Unassembled WGS sequence"/>
</dbReference>
<name>A0A5C6DZV3_9BACT</name>
<dbReference type="GO" id="GO:0016987">
    <property type="term" value="F:sigma factor activity"/>
    <property type="evidence" value="ECO:0007669"/>
    <property type="project" value="UniProtKB-KW"/>
</dbReference>
<feature type="domain" description="RNA polymerase sigma factor 70 region 4 type 2" evidence="8">
    <location>
        <begin position="116"/>
        <end position="165"/>
    </location>
</feature>
<dbReference type="InterPro" id="IPR013249">
    <property type="entry name" value="RNA_pol_sigma70_r4_t2"/>
</dbReference>
<reference evidence="9 10" key="1">
    <citation type="submission" date="2019-02" db="EMBL/GenBank/DDBJ databases">
        <title>Deep-cultivation of Planctomycetes and their phenomic and genomic characterization uncovers novel biology.</title>
        <authorList>
            <person name="Wiegand S."/>
            <person name="Jogler M."/>
            <person name="Boedeker C."/>
            <person name="Pinto D."/>
            <person name="Vollmers J."/>
            <person name="Rivas-Marin E."/>
            <person name="Kohn T."/>
            <person name="Peeters S.H."/>
            <person name="Heuer A."/>
            <person name="Rast P."/>
            <person name="Oberbeckmann S."/>
            <person name="Bunk B."/>
            <person name="Jeske O."/>
            <person name="Meyerdierks A."/>
            <person name="Storesund J.E."/>
            <person name="Kallscheuer N."/>
            <person name="Luecker S."/>
            <person name="Lage O.M."/>
            <person name="Pohl T."/>
            <person name="Merkel B.J."/>
            <person name="Hornburger P."/>
            <person name="Mueller R.-W."/>
            <person name="Bruemmer F."/>
            <person name="Labrenz M."/>
            <person name="Spormann A.M."/>
            <person name="Op Den Camp H."/>
            <person name="Overmann J."/>
            <person name="Amann R."/>
            <person name="Jetten M.S.M."/>
            <person name="Mascher T."/>
            <person name="Medema M.H."/>
            <person name="Devos D.P."/>
            <person name="Kaster A.-K."/>
            <person name="Ovreas L."/>
            <person name="Rohde M."/>
            <person name="Galperin M.Y."/>
            <person name="Jogler C."/>
        </authorList>
    </citation>
    <scope>NUCLEOTIDE SEQUENCE [LARGE SCALE GENOMIC DNA]</scope>
    <source>
        <strain evidence="9 10">Poly41</strain>
    </source>
</reference>
<keyword evidence="4" id="KW-0238">DNA-binding</keyword>
<dbReference type="EMBL" id="SJPV01000001">
    <property type="protein sequence ID" value="TWU41985.1"/>
    <property type="molecule type" value="Genomic_DNA"/>
</dbReference>
<keyword evidence="3" id="KW-0731">Sigma factor</keyword>
<sequence length="207" mass="23806">MEDSTALLIERYRQNDPTAFTQLVSRYHSLVFGVCMRCLRHRQDAEDVTQETFSRVARYLDRWDTRRPIEPWLATIAGNRCRTYLSRHRSPIVSPLPIEPAGTHAEHQIAEQTLREEIGLALSQQPANHRMAFRLFHDQAMNYAEIAERLDCPIGTAKTWVHRARTGLMQQLVAREVLAGAPKHRSKGDSPGKELSRRNHHHSEGPE</sequence>
<dbReference type="InterPro" id="IPR013324">
    <property type="entry name" value="RNA_pol_sigma_r3/r4-like"/>
</dbReference>
<dbReference type="GO" id="GO:0006352">
    <property type="term" value="P:DNA-templated transcription initiation"/>
    <property type="evidence" value="ECO:0007669"/>
    <property type="project" value="InterPro"/>
</dbReference>
<dbReference type="InterPro" id="IPR039425">
    <property type="entry name" value="RNA_pol_sigma-70-like"/>
</dbReference>
<feature type="compositionally biased region" description="Basic and acidic residues" evidence="6">
    <location>
        <begin position="187"/>
        <end position="207"/>
    </location>
</feature>
<dbReference type="Gene3D" id="1.10.10.10">
    <property type="entry name" value="Winged helix-like DNA-binding domain superfamily/Winged helix DNA-binding domain"/>
    <property type="match status" value="1"/>
</dbReference>
<dbReference type="InterPro" id="IPR014284">
    <property type="entry name" value="RNA_pol_sigma-70_dom"/>
</dbReference>
<evidence type="ECO:0000256" key="6">
    <source>
        <dbReference type="SAM" id="MobiDB-lite"/>
    </source>
</evidence>
<protein>
    <submittedName>
        <fullName evidence="9">ECF RNA polymerase sigma factor SigW</fullName>
    </submittedName>
</protein>
<dbReference type="PANTHER" id="PTHR43133">
    <property type="entry name" value="RNA POLYMERASE ECF-TYPE SIGMA FACTO"/>
    <property type="match status" value="1"/>
</dbReference>
<evidence type="ECO:0000256" key="1">
    <source>
        <dbReference type="ARBA" id="ARBA00010641"/>
    </source>
</evidence>
<dbReference type="GO" id="GO:0003677">
    <property type="term" value="F:DNA binding"/>
    <property type="evidence" value="ECO:0007669"/>
    <property type="project" value="UniProtKB-KW"/>
</dbReference>
<feature type="region of interest" description="Disordered" evidence="6">
    <location>
        <begin position="179"/>
        <end position="207"/>
    </location>
</feature>
<dbReference type="OrthoDB" id="9785675at2"/>
<dbReference type="RefSeq" id="WP_146524129.1">
    <property type="nucleotide sequence ID" value="NZ_SJPV01000001.1"/>
</dbReference>
<evidence type="ECO:0000313" key="10">
    <source>
        <dbReference type="Proteomes" id="UP000319143"/>
    </source>
</evidence>
<dbReference type="Pfam" id="PF04542">
    <property type="entry name" value="Sigma70_r2"/>
    <property type="match status" value="1"/>
</dbReference>
<evidence type="ECO:0000256" key="3">
    <source>
        <dbReference type="ARBA" id="ARBA00023082"/>
    </source>
</evidence>
<dbReference type="SUPFAM" id="SSF88946">
    <property type="entry name" value="Sigma2 domain of RNA polymerase sigma factors"/>
    <property type="match status" value="1"/>
</dbReference>
<comment type="similarity">
    <text evidence="1">Belongs to the sigma-70 factor family. ECF subfamily.</text>
</comment>
<dbReference type="InterPro" id="IPR013325">
    <property type="entry name" value="RNA_pol_sigma_r2"/>
</dbReference>
<dbReference type="CDD" id="cd06171">
    <property type="entry name" value="Sigma70_r4"/>
    <property type="match status" value="1"/>
</dbReference>
<gene>
    <name evidence="9" type="primary">sigW_2</name>
    <name evidence="9" type="ORF">Poly41_02810</name>
</gene>
<dbReference type="SUPFAM" id="SSF88659">
    <property type="entry name" value="Sigma3 and sigma4 domains of RNA polymerase sigma factors"/>
    <property type="match status" value="1"/>
</dbReference>
<dbReference type="PANTHER" id="PTHR43133:SF8">
    <property type="entry name" value="RNA POLYMERASE SIGMA FACTOR HI_1459-RELATED"/>
    <property type="match status" value="1"/>
</dbReference>
<keyword evidence="5" id="KW-0804">Transcription</keyword>
<evidence type="ECO:0000256" key="5">
    <source>
        <dbReference type="ARBA" id="ARBA00023163"/>
    </source>
</evidence>
<organism evidence="9 10">
    <name type="scientific">Novipirellula artificiosorum</name>
    <dbReference type="NCBI Taxonomy" id="2528016"/>
    <lineage>
        <taxon>Bacteria</taxon>
        <taxon>Pseudomonadati</taxon>
        <taxon>Planctomycetota</taxon>
        <taxon>Planctomycetia</taxon>
        <taxon>Pirellulales</taxon>
        <taxon>Pirellulaceae</taxon>
        <taxon>Novipirellula</taxon>
    </lineage>
</organism>
<evidence type="ECO:0000313" key="9">
    <source>
        <dbReference type="EMBL" id="TWU41985.1"/>
    </source>
</evidence>